<accession>A0A6J5NS96</accession>
<dbReference type="InterPro" id="IPR012347">
    <property type="entry name" value="Ferritin-like"/>
</dbReference>
<dbReference type="InterPro" id="IPR009078">
    <property type="entry name" value="Ferritin-like_SF"/>
</dbReference>
<evidence type="ECO:0000313" key="1">
    <source>
        <dbReference type="EMBL" id="CAB4160161.1"/>
    </source>
</evidence>
<dbReference type="Gene3D" id="1.20.1260.10">
    <property type="match status" value="1"/>
</dbReference>
<reference evidence="1" key="1">
    <citation type="submission" date="2020-04" db="EMBL/GenBank/DDBJ databases">
        <authorList>
            <person name="Chiriac C."/>
            <person name="Salcher M."/>
            <person name="Ghai R."/>
            <person name="Kavagutti S V."/>
        </authorList>
    </citation>
    <scope>NUCLEOTIDE SEQUENCE</scope>
</reference>
<dbReference type="EMBL" id="LR796696">
    <property type="protein sequence ID" value="CAB4160161.1"/>
    <property type="molecule type" value="Genomic_DNA"/>
</dbReference>
<organism evidence="1">
    <name type="scientific">uncultured Caudovirales phage</name>
    <dbReference type="NCBI Taxonomy" id="2100421"/>
    <lineage>
        <taxon>Viruses</taxon>
        <taxon>Duplodnaviria</taxon>
        <taxon>Heunggongvirae</taxon>
        <taxon>Uroviricota</taxon>
        <taxon>Caudoviricetes</taxon>
        <taxon>Peduoviridae</taxon>
        <taxon>Maltschvirus</taxon>
        <taxon>Maltschvirus maltsch</taxon>
    </lineage>
</organism>
<protein>
    <submittedName>
        <fullName evidence="1">Uncharacterized protein</fullName>
    </submittedName>
</protein>
<gene>
    <name evidence="1" type="ORF">UFOVP724_95</name>
</gene>
<proteinExistence type="predicted"/>
<sequence>MSMESYQYILGAFKCAELMHHHAHLTAKGDYSDHLLLGEIYESYVDHFDTFAEKGIITYGEQLVAIESIMKMQMMCYQQQTPGNNAIQNALAMEKHILMELTELYNELKGTEELSLGLDDLIMATCSGIERNIYLLTQRSKG</sequence>
<name>A0A6J5NS96_9CAUD</name>
<dbReference type="SUPFAM" id="SSF47240">
    <property type="entry name" value="Ferritin-like"/>
    <property type="match status" value="1"/>
</dbReference>